<dbReference type="RefSeq" id="XP_010263292.1">
    <property type="nucleotide sequence ID" value="XM_010264990.2"/>
</dbReference>
<dbReference type="OrthoDB" id="762405at2759"/>
<dbReference type="AlphaFoldDB" id="A0A1U8ALP7"/>
<protein>
    <submittedName>
        <fullName evidence="3">Auxin-responsive protein SAUR71-like</fullName>
    </submittedName>
</protein>
<keyword evidence="2" id="KW-1185">Reference proteome</keyword>
<dbReference type="GO" id="GO:0009733">
    <property type="term" value="P:response to auxin"/>
    <property type="evidence" value="ECO:0007669"/>
    <property type="project" value="InterPro"/>
</dbReference>
<dbReference type="OMA" id="PCEVEFF"/>
<dbReference type="Proteomes" id="UP000189703">
    <property type="component" value="Unplaced"/>
</dbReference>
<evidence type="ECO:0000313" key="3">
    <source>
        <dbReference type="RefSeq" id="XP_010263292.1"/>
    </source>
</evidence>
<evidence type="ECO:0000313" key="2">
    <source>
        <dbReference type="Proteomes" id="UP000189703"/>
    </source>
</evidence>
<comment type="similarity">
    <text evidence="1">Belongs to the ARG7 family.</text>
</comment>
<dbReference type="eggNOG" id="ENOG502S1H0">
    <property type="taxonomic scope" value="Eukaryota"/>
</dbReference>
<dbReference type="GeneID" id="104601597"/>
<dbReference type="InterPro" id="IPR003676">
    <property type="entry name" value="SAUR_fam"/>
</dbReference>
<organism evidence="2 3">
    <name type="scientific">Nelumbo nucifera</name>
    <name type="common">Sacred lotus</name>
    <dbReference type="NCBI Taxonomy" id="4432"/>
    <lineage>
        <taxon>Eukaryota</taxon>
        <taxon>Viridiplantae</taxon>
        <taxon>Streptophyta</taxon>
        <taxon>Embryophyta</taxon>
        <taxon>Tracheophyta</taxon>
        <taxon>Spermatophyta</taxon>
        <taxon>Magnoliopsida</taxon>
        <taxon>Proteales</taxon>
        <taxon>Nelumbonaceae</taxon>
        <taxon>Nelumbo</taxon>
    </lineage>
</organism>
<dbReference type="KEGG" id="nnu:104601597"/>
<evidence type="ECO:0000256" key="1">
    <source>
        <dbReference type="ARBA" id="ARBA00006974"/>
    </source>
</evidence>
<name>A0A1U8ALP7_NELNU</name>
<sequence>MASAIKRVDKIRQIVQLKQVVKRWKSMSIGRRSVLSHPDSDSETYSSSSSASARRIPSGFLAVYVGPERRRFLIPTRFLNLPIFISLLKKSEEEFGYQPHGGLVLPCEVGFFKRLLKVLEKDEQRFRQMELDDFLNMFPDVGFETCKEGTDTCLVFTPLLQKARV</sequence>
<dbReference type="PANTHER" id="PTHR31374:SF203">
    <property type="entry name" value="AUXIN-RESPONSIVE PROTEIN SAUR71-LIKE"/>
    <property type="match status" value="1"/>
</dbReference>
<proteinExistence type="inferred from homology"/>
<gene>
    <name evidence="3" type="primary">LOC104601597</name>
</gene>
<accession>A0A1U8ALP7</accession>
<dbReference type="Pfam" id="PF02519">
    <property type="entry name" value="Auxin_inducible"/>
    <property type="match status" value="1"/>
</dbReference>
<reference evidence="3" key="1">
    <citation type="submission" date="2025-08" db="UniProtKB">
        <authorList>
            <consortium name="RefSeq"/>
        </authorList>
    </citation>
    <scope>IDENTIFICATION</scope>
</reference>
<dbReference type="PANTHER" id="PTHR31374">
    <property type="entry name" value="AUXIN-INDUCED PROTEIN-LIKE-RELATED"/>
    <property type="match status" value="1"/>
</dbReference>